<dbReference type="SMART" id="SM00384">
    <property type="entry name" value="AT_hook"/>
    <property type="match status" value="2"/>
</dbReference>
<proteinExistence type="predicted"/>
<keyword evidence="3 6" id="KW-0238">DNA-binding</keyword>
<comment type="function">
    <text evidence="1 6">Transcription factor that specifically binds AT-rich DNA sequences related to the nuclear matrix attachment regions (MARs).</text>
</comment>
<evidence type="ECO:0000256" key="2">
    <source>
        <dbReference type="ARBA" id="ARBA00023015"/>
    </source>
</evidence>
<evidence type="ECO:0000256" key="1">
    <source>
        <dbReference type="ARBA" id="ARBA00003687"/>
    </source>
</evidence>
<evidence type="ECO:0000256" key="5">
    <source>
        <dbReference type="ARBA" id="ARBA00023242"/>
    </source>
</evidence>
<dbReference type="PRINTS" id="PR00929">
    <property type="entry name" value="ATHOOK"/>
</dbReference>
<comment type="subcellular location">
    <subcellularLocation>
        <location evidence="6">Nucleus</location>
    </subcellularLocation>
</comment>
<name>A0A6P5XQZ3_DURZI</name>
<evidence type="ECO:0000256" key="3">
    <source>
        <dbReference type="ARBA" id="ARBA00023125"/>
    </source>
</evidence>
<evidence type="ECO:0000313" key="9">
    <source>
        <dbReference type="Proteomes" id="UP000515121"/>
    </source>
</evidence>
<keyword evidence="5 6" id="KW-0539">Nucleus</keyword>
<protein>
    <recommendedName>
        <fullName evidence="6">AT-hook motif nuclear-localized protein</fullName>
    </recommendedName>
</protein>
<evidence type="ECO:0000313" key="10">
    <source>
        <dbReference type="RefSeq" id="XP_022730615.1"/>
    </source>
</evidence>
<keyword evidence="4 6" id="KW-0804">Transcription</keyword>
<dbReference type="CDD" id="cd11378">
    <property type="entry name" value="DUF296"/>
    <property type="match status" value="1"/>
</dbReference>
<accession>A0A6P5XQZ3</accession>
<dbReference type="GO" id="GO:0003680">
    <property type="term" value="F:minor groove of adenine-thymine-rich DNA binding"/>
    <property type="evidence" value="ECO:0007669"/>
    <property type="project" value="UniProtKB-UniRule"/>
</dbReference>
<evidence type="ECO:0000256" key="6">
    <source>
        <dbReference type="RuleBase" id="RU367031"/>
    </source>
</evidence>
<evidence type="ECO:0000256" key="7">
    <source>
        <dbReference type="SAM" id="MobiDB-lite"/>
    </source>
</evidence>
<feature type="compositionally biased region" description="Basic and acidic residues" evidence="7">
    <location>
        <begin position="19"/>
        <end position="30"/>
    </location>
</feature>
<dbReference type="InterPro" id="IPR039605">
    <property type="entry name" value="AHL"/>
</dbReference>
<dbReference type="SUPFAM" id="SSF117856">
    <property type="entry name" value="AF0104/ALDC/Ptd012-like"/>
    <property type="match status" value="1"/>
</dbReference>
<keyword evidence="2 6" id="KW-0805">Transcription regulation</keyword>
<dbReference type="Proteomes" id="UP000515121">
    <property type="component" value="Unplaced"/>
</dbReference>
<dbReference type="RefSeq" id="XP_022730615.1">
    <property type="nucleotide sequence ID" value="XM_022874880.1"/>
</dbReference>
<gene>
    <name evidence="10" type="primary">LOC111285428</name>
</gene>
<comment type="domain">
    <text evidence="6">The PPC domain mediates interactions between AHL proteins.</text>
</comment>
<dbReference type="GeneID" id="111285428"/>
<dbReference type="PROSITE" id="PS51742">
    <property type="entry name" value="PPC"/>
    <property type="match status" value="1"/>
</dbReference>
<dbReference type="PANTHER" id="PTHR31500:SF114">
    <property type="entry name" value="AT-HOOK MOTIF NUCLEAR-LOCALIZED PROTEIN"/>
    <property type="match status" value="1"/>
</dbReference>
<sequence length="393" mass="41055">MEEKRATLSHDYAVTNGKESLDNTENKSLESQDVQAADDEGALGSGEGSGSGATSKENVIEKKRGRGRPRKYENGVPIINGSMEAFPIPAASSSKKRARGRPKGTGKFQALASVGGYMDTAGGSFNPHVLLVYAGEDLVNKIASFCARASRSVCILTASGAVSSVTLCKPGTSTGTLTYEGRFEILSLTGSSVVSGEVGSRRKTGLLSVSLANSHGQVFGGSIAGPLIAAGPGPIQLIVASFKQNIGRQIRRKYSAATSTSANIFASSEEVNVPSQVTGMADDGENCAPPPVPITVSVTAFPAKADSMKSDNVVAENHNFNSTCLQTVSPNNLQKADPLREENVIAENHGLKSTSPQTFGPDNLQTLPVSQPISDEMITLNNNASVPEMHVKD</sequence>
<reference evidence="10" key="1">
    <citation type="submission" date="2025-08" db="UniProtKB">
        <authorList>
            <consortium name="RefSeq"/>
        </authorList>
    </citation>
    <scope>IDENTIFICATION</scope>
    <source>
        <tissue evidence="10">Fruit stalk</tissue>
    </source>
</reference>
<dbReference type="PANTHER" id="PTHR31500">
    <property type="entry name" value="AT-HOOK MOTIF NUCLEAR-LOCALIZED PROTEIN 9"/>
    <property type="match status" value="1"/>
</dbReference>
<evidence type="ECO:0000259" key="8">
    <source>
        <dbReference type="PROSITE" id="PS51742"/>
    </source>
</evidence>
<evidence type="ECO:0000256" key="4">
    <source>
        <dbReference type="ARBA" id="ARBA00023163"/>
    </source>
</evidence>
<dbReference type="Pfam" id="PF03479">
    <property type="entry name" value="PCC"/>
    <property type="match status" value="1"/>
</dbReference>
<feature type="region of interest" description="Disordered" evidence="7">
    <location>
        <begin position="1"/>
        <end position="76"/>
    </location>
</feature>
<dbReference type="OrthoDB" id="1588495at2759"/>
<dbReference type="InterPro" id="IPR017956">
    <property type="entry name" value="AT_hook_DNA-bd_motif"/>
</dbReference>
<dbReference type="Gene3D" id="3.30.1330.80">
    <property type="entry name" value="Hypothetical protein, similar to alpha- acetolactate decarboxylase, domain 2"/>
    <property type="match status" value="1"/>
</dbReference>
<dbReference type="AlphaFoldDB" id="A0A6P5XQZ3"/>
<feature type="domain" description="PPC" evidence="8">
    <location>
        <begin position="122"/>
        <end position="263"/>
    </location>
</feature>
<keyword evidence="9" id="KW-1185">Reference proteome</keyword>
<dbReference type="GO" id="GO:0005634">
    <property type="term" value="C:nucleus"/>
    <property type="evidence" value="ECO:0007669"/>
    <property type="project" value="UniProtKB-SubCell"/>
</dbReference>
<dbReference type="KEGG" id="dzi:111285428"/>
<dbReference type="InterPro" id="IPR005175">
    <property type="entry name" value="PPC_dom"/>
</dbReference>
<organism evidence="9 10">
    <name type="scientific">Durio zibethinus</name>
    <name type="common">Durian</name>
    <dbReference type="NCBI Taxonomy" id="66656"/>
    <lineage>
        <taxon>Eukaryota</taxon>
        <taxon>Viridiplantae</taxon>
        <taxon>Streptophyta</taxon>
        <taxon>Embryophyta</taxon>
        <taxon>Tracheophyta</taxon>
        <taxon>Spermatophyta</taxon>
        <taxon>Magnoliopsida</taxon>
        <taxon>eudicotyledons</taxon>
        <taxon>Gunneridae</taxon>
        <taxon>Pentapetalae</taxon>
        <taxon>rosids</taxon>
        <taxon>malvids</taxon>
        <taxon>Malvales</taxon>
        <taxon>Malvaceae</taxon>
        <taxon>Helicteroideae</taxon>
        <taxon>Durio</taxon>
    </lineage>
</organism>